<reference evidence="1" key="1">
    <citation type="submission" date="2016-10" db="EMBL/GenBank/DDBJ databases">
        <authorList>
            <person name="de Groot N.N."/>
        </authorList>
    </citation>
    <scope>NUCLEOTIDE SEQUENCE</scope>
</reference>
<accession>A0A1W1CX68</accession>
<gene>
    <name evidence="1" type="ORF">MNB_SV-3-776</name>
</gene>
<protein>
    <recommendedName>
        <fullName evidence="2">Cytochrome c domain-containing protein</fullName>
    </recommendedName>
</protein>
<dbReference type="AlphaFoldDB" id="A0A1W1CX68"/>
<dbReference type="EMBL" id="FPHI01000049">
    <property type="protein sequence ID" value="SFV70315.1"/>
    <property type="molecule type" value="Genomic_DNA"/>
</dbReference>
<organism evidence="1">
    <name type="scientific">hydrothermal vent metagenome</name>
    <dbReference type="NCBI Taxonomy" id="652676"/>
    <lineage>
        <taxon>unclassified sequences</taxon>
        <taxon>metagenomes</taxon>
        <taxon>ecological metagenomes</taxon>
    </lineage>
</organism>
<evidence type="ECO:0008006" key="2">
    <source>
        <dbReference type="Google" id="ProtNLM"/>
    </source>
</evidence>
<name>A0A1W1CX68_9ZZZZ</name>
<proteinExistence type="predicted"/>
<evidence type="ECO:0000313" key="1">
    <source>
        <dbReference type="EMBL" id="SFV70315.1"/>
    </source>
</evidence>
<sequence length="162" mass="18805">MKNKFLLFTFVASICTTNMIAGNISDTIVPTKHNKQFTIGELAEIQPGLGSIMREFGHRFYIAYYAAKANNWDLAKYQINEILEAQEIVEVTRPKYAKQLKSFENSSIKKLQNSIEKKDWKLFKQKYNETTNACNACHTVNGHPYIKYQLPKKEPKYLRMSL</sequence>